<evidence type="ECO:0000313" key="1">
    <source>
        <dbReference type="EMBL" id="SVC18161.1"/>
    </source>
</evidence>
<dbReference type="EMBL" id="UINC01077752">
    <property type="protein sequence ID" value="SVC18161.1"/>
    <property type="molecule type" value="Genomic_DNA"/>
</dbReference>
<sequence length="175" mass="19950">MEVLIEKPVVTEEERAEMQSHYPYMDMQLNELSTQEERLLLFYLRGMSKAAAGRAAGYTNAEHVYKIFKKDKIQTALAYLRNELREDVKFDRTQATTMYLEAHRKSINATEEKNITDSLCKLHGLFVPDKATQININMAGAVEQLERLPDAELLKIAGVDNQYLIPKRKGGKNGA</sequence>
<dbReference type="AlphaFoldDB" id="A0A382K678"/>
<organism evidence="1">
    <name type="scientific">marine metagenome</name>
    <dbReference type="NCBI Taxonomy" id="408172"/>
    <lineage>
        <taxon>unclassified sequences</taxon>
        <taxon>metagenomes</taxon>
        <taxon>ecological metagenomes</taxon>
    </lineage>
</organism>
<accession>A0A382K678</accession>
<proteinExistence type="predicted"/>
<gene>
    <name evidence="1" type="ORF">METZ01_LOCUS271015</name>
</gene>
<protein>
    <submittedName>
        <fullName evidence="1">Uncharacterized protein</fullName>
    </submittedName>
</protein>
<name>A0A382K678_9ZZZZ</name>
<reference evidence="1" key="1">
    <citation type="submission" date="2018-05" db="EMBL/GenBank/DDBJ databases">
        <authorList>
            <person name="Lanie J.A."/>
            <person name="Ng W.-L."/>
            <person name="Kazmierczak K.M."/>
            <person name="Andrzejewski T.M."/>
            <person name="Davidsen T.M."/>
            <person name="Wayne K.J."/>
            <person name="Tettelin H."/>
            <person name="Glass J.I."/>
            <person name="Rusch D."/>
            <person name="Podicherti R."/>
            <person name="Tsui H.-C.T."/>
            <person name="Winkler M.E."/>
        </authorList>
    </citation>
    <scope>NUCLEOTIDE SEQUENCE</scope>
</reference>